<feature type="chain" id="PRO_5041232112" description="Secreted protein" evidence="1">
    <location>
        <begin position="20"/>
        <end position="85"/>
    </location>
</feature>
<feature type="signal peptide" evidence="1">
    <location>
        <begin position="1"/>
        <end position="19"/>
    </location>
</feature>
<proteinExistence type="predicted"/>
<evidence type="ECO:0000313" key="3">
    <source>
        <dbReference type="Proteomes" id="UP001175271"/>
    </source>
</evidence>
<accession>A0AA39INQ3</accession>
<reference evidence="2" key="1">
    <citation type="submission" date="2023-06" db="EMBL/GenBank/DDBJ databases">
        <title>Genomic analysis of the entomopathogenic nematode Steinernema hermaphroditum.</title>
        <authorList>
            <person name="Schwarz E.M."/>
            <person name="Heppert J.K."/>
            <person name="Baniya A."/>
            <person name="Schwartz H.T."/>
            <person name="Tan C.-H."/>
            <person name="Antoshechkin I."/>
            <person name="Sternberg P.W."/>
            <person name="Goodrich-Blair H."/>
            <person name="Dillman A.R."/>
        </authorList>
    </citation>
    <scope>NUCLEOTIDE SEQUENCE</scope>
    <source>
        <strain evidence="2">PS9179</strain>
        <tissue evidence="2">Whole animal</tissue>
    </source>
</reference>
<organism evidence="2 3">
    <name type="scientific">Steinernema hermaphroditum</name>
    <dbReference type="NCBI Taxonomy" id="289476"/>
    <lineage>
        <taxon>Eukaryota</taxon>
        <taxon>Metazoa</taxon>
        <taxon>Ecdysozoa</taxon>
        <taxon>Nematoda</taxon>
        <taxon>Chromadorea</taxon>
        <taxon>Rhabditida</taxon>
        <taxon>Tylenchina</taxon>
        <taxon>Panagrolaimomorpha</taxon>
        <taxon>Strongyloidoidea</taxon>
        <taxon>Steinernematidae</taxon>
        <taxon>Steinernema</taxon>
    </lineage>
</organism>
<name>A0AA39INQ3_9BILA</name>
<dbReference type="EMBL" id="JAUCMV010000001">
    <property type="protein sequence ID" value="KAK0427035.1"/>
    <property type="molecule type" value="Genomic_DNA"/>
</dbReference>
<sequence>MMFFLVVFVLPLLFDLSQARRRWNSEPDDLSWRYSAKTFGRFVPIVSTSEALGPQSGGPVDNEFGNTIPRYSSWWSIAAKNKKMF</sequence>
<dbReference type="Proteomes" id="UP001175271">
    <property type="component" value="Unassembled WGS sequence"/>
</dbReference>
<gene>
    <name evidence="2" type="ORF">QR680_010033</name>
</gene>
<dbReference type="AlphaFoldDB" id="A0AA39INQ3"/>
<comment type="caution">
    <text evidence="2">The sequence shown here is derived from an EMBL/GenBank/DDBJ whole genome shotgun (WGS) entry which is preliminary data.</text>
</comment>
<evidence type="ECO:0000256" key="1">
    <source>
        <dbReference type="SAM" id="SignalP"/>
    </source>
</evidence>
<evidence type="ECO:0008006" key="4">
    <source>
        <dbReference type="Google" id="ProtNLM"/>
    </source>
</evidence>
<keyword evidence="1" id="KW-0732">Signal</keyword>
<keyword evidence="3" id="KW-1185">Reference proteome</keyword>
<protein>
    <recommendedName>
        <fullName evidence="4">Secreted protein</fullName>
    </recommendedName>
</protein>
<evidence type="ECO:0000313" key="2">
    <source>
        <dbReference type="EMBL" id="KAK0427035.1"/>
    </source>
</evidence>